<dbReference type="InterPro" id="IPR027417">
    <property type="entry name" value="P-loop_NTPase"/>
</dbReference>
<comment type="similarity">
    <text evidence="1">Belongs to the eukaryotic RecA-like protein family. RadB subfamily.</text>
</comment>
<evidence type="ECO:0000256" key="2">
    <source>
        <dbReference type="ARBA" id="ARBA00018143"/>
    </source>
</evidence>
<reference evidence="13 14" key="1">
    <citation type="journal article" date="2016" name="ISME J.">
        <title>Chasing the elusive Euryarchaeota class WSA2: genomes reveal a uniquely fastidious methyl-reducing methanogen.</title>
        <authorList>
            <person name="Nobu M.K."/>
            <person name="Narihiro T."/>
            <person name="Kuroda K."/>
            <person name="Mei R."/>
            <person name="Liu W.T."/>
        </authorList>
    </citation>
    <scope>NUCLEOTIDE SEQUENCE [LARGE SCALE GENOMIC DNA]</scope>
    <source>
        <strain evidence="10">B03fssc0709_Meth_Bin005</strain>
        <strain evidence="11">B15fssc0709_Meth_Bin003</strain>
        <strain evidence="12">BMIXfssc0709_Meth_Bin006</strain>
    </source>
</reference>
<feature type="domain" description="RecA family profile 1" evidence="9">
    <location>
        <begin position="1"/>
        <end position="117"/>
    </location>
</feature>
<comment type="function">
    <text evidence="8">Involved in DNA repair and in homologous recombination. May regulate the cleavage reactions of the branch-structured DNA. Has a very weak ATPase activity that is not stimulated by DNA. Binds DNA but does not promote DNA strands exchange.</text>
</comment>
<dbReference type="AlphaFoldDB" id="A0A150ING3"/>
<evidence type="ECO:0000313" key="11">
    <source>
        <dbReference type="EMBL" id="KYC46569.1"/>
    </source>
</evidence>
<dbReference type="Pfam" id="PF08423">
    <property type="entry name" value="Rad51"/>
    <property type="match status" value="1"/>
</dbReference>
<proteinExistence type="inferred from homology"/>
<dbReference type="EMBL" id="LNJC01000004">
    <property type="protein sequence ID" value="KYC51085.1"/>
    <property type="molecule type" value="Genomic_DNA"/>
</dbReference>
<dbReference type="InterPro" id="IPR013632">
    <property type="entry name" value="Rad51_C"/>
</dbReference>
<protein>
    <recommendedName>
        <fullName evidence="2">DNA repair and recombination protein RadB</fullName>
    </recommendedName>
</protein>
<name>A0A150ING3_9EURY</name>
<dbReference type="GO" id="GO:0003684">
    <property type="term" value="F:damaged DNA binding"/>
    <property type="evidence" value="ECO:0007669"/>
    <property type="project" value="InterPro"/>
</dbReference>
<dbReference type="PANTHER" id="PTHR22942:SF47">
    <property type="entry name" value="DNA REPAIR AND RECOMBINATION PROTEIN RADB"/>
    <property type="match status" value="1"/>
</dbReference>
<gene>
    <name evidence="11" type="primary">radB</name>
    <name evidence="10" type="ORF">APG10_01635</name>
    <name evidence="11" type="ORF">APG11_01821</name>
    <name evidence="12" type="ORF">APG12_00370</name>
</gene>
<dbReference type="Proteomes" id="UP000092403">
    <property type="component" value="Unassembled WGS sequence"/>
</dbReference>
<accession>A0A150IHY1</accession>
<evidence type="ECO:0000313" key="10">
    <source>
        <dbReference type="EMBL" id="KYC44557.1"/>
    </source>
</evidence>
<dbReference type="SUPFAM" id="SSF52540">
    <property type="entry name" value="P-loop containing nucleoside triphosphate hydrolases"/>
    <property type="match status" value="1"/>
</dbReference>
<dbReference type="InterPro" id="IPR011939">
    <property type="entry name" value="DNA_repair_and_recomb_RadB"/>
</dbReference>
<evidence type="ECO:0000256" key="3">
    <source>
        <dbReference type="ARBA" id="ARBA00022741"/>
    </source>
</evidence>
<dbReference type="Proteomes" id="UP000092401">
    <property type="component" value="Unassembled WGS sequence"/>
</dbReference>
<evidence type="ECO:0000256" key="1">
    <source>
        <dbReference type="ARBA" id="ARBA00006876"/>
    </source>
</evidence>
<dbReference type="InterPro" id="IPR020588">
    <property type="entry name" value="RecA_ATP-bd"/>
</dbReference>
<evidence type="ECO:0000313" key="13">
    <source>
        <dbReference type="Proteomes" id="UP000091929"/>
    </source>
</evidence>
<dbReference type="PIRSF" id="PIRSF003336">
    <property type="entry name" value="RadB"/>
    <property type="match status" value="1"/>
</dbReference>
<evidence type="ECO:0000256" key="7">
    <source>
        <dbReference type="ARBA" id="ARBA00023172"/>
    </source>
</evidence>
<dbReference type="GO" id="GO:0005524">
    <property type="term" value="F:ATP binding"/>
    <property type="evidence" value="ECO:0007669"/>
    <property type="project" value="UniProtKB-KW"/>
</dbReference>
<sequence length="185" mass="20964">MCCKYSLLKGKKSVFIDTEGGFSPKRLSLMGVKNLEEIVVFQPRDFASQEQALIKLEKIMSTRIGFVCVDSLVSLYRLEGYDHKKRTELARQLGNDLLILSRIARDFNIPLVITNQVYDDVTGGKEKIPVGGDVLKYWSKLIVKLEKDEQNNSKRKATLLRHPYKKEGGSVYYDIGDPGIIDASF</sequence>
<dbReference type="EMBL" id="LNGE01000056">
    <property type="protein sequence ID" value="KYC44557.1"/>
    <property type="molecule type" value="Genomic_DNA"/>
</dbReference>
<evidence type="ECO:0000259" key="9">
    <source>
        <dbReference type="PROSITE" id="PS50162"/>
    </source>
</evidence>
<accession>A0A150ING3</accession>
<accession>A0A150J1X2</accession>
<keyword evidence="6" id="KW-0238">DNA-binding</keyword>
<evidence type="ECO:0000313" key="12">
    <source>
        <dbReference type="EMBL" id="KYC51085.1"/>
    </source>
</evidence>
<keyword evidence="3" id="KW-0547">Nucleotide-binding</keyword>
<evidence type="ECO:0000256" key="5">
    <source>
        <dbReference type="ARBA" id="ARBA00022840"/>
    </source>
</evidence>
<keyword evidence="4" id="KW-0227">DNA damage</keyword>
<dbReference type="GO" id="GO:0006310">
    <property type="term" value="P:DNA recombination"/>
    <property type="evidence" value="ECO:0007669"/>
    <property type="project" value="UniProtKB-KW"/>
</dbReference>
<keyword evidence="7" id="KW-0233">DNA recombination</keyword>
<dbReference type="Proteomes" id="UP000091929">
    <property type="component" value="Unassembled WGS sequence"/>
</dbReference>
<dbReference type="GO" id="GO:0006281">
    <property type="term" value="P:DNA repair"/>
    <property type="evidence" value="ECO:0007669"/>
    <property type="project" value="InterPro"/>
</dbReference>
<dbReference type="GO" id="GO:0140664">
    <property type="term" value="F:ATP-dependent DNA damage sensor activity"/>
    <property type="evidence" value="ECO:0007669"/>
    <property type="project" value="InterPro"/>
</dbReference>
<evidence type="ECO:0000313" key="14">
    <source>
        <dbReference type="Proteomes" id="UP000092401"/>
    </source>
</evidence>
<keyword evidence="5" id="KW-0067">ATP-binding</keyword>
<evidence type="ECO:0000256" key="4">
    <source>
        <dbReference type="ARBA" id="ARBA00022763"/>
    </source>
</evidence>
<organism evidence="11 13">
    <name type="scientific">Candidatus Methanofastidiosum methylothiophilum</name>
    <dbReference type="NCBI Taxonomy" id="1705564"/>
    <lineage>
        <taxon>Archaea</taxon>
        <taxon>Methanobacteriati</taxon>
        <taxon>Methanobacteriota</taxon>
        <taxon>Stenosarchaea group</taxon>
        <taxon>Candidatus Methanofastidiosia</taxon>
        <taxon>Candidatus Methanofastidiosales</taxon>
        <taxon>Candidatus Methanofastidiosaceae</taxon>
        <taxon>Candidatus Methanofastidiosum</taxon>
    </lineage>
</organism>
<dbReference type="PROSITE" id="PS50162">
    <property type="entry name" value="RECA_2"/>
    <property type="match status" value="1"/>
</dbReference>
<evidence type="ECO:0000256" key="8">
    <source>
        <dbReference type="ARBA" id="ARBA00024641"/>
    </source>
</evidence>
<dbReference type="Gene3D" id="3.40.50.300">
    <property type="entry name" value="P-loop containing nucleotide triphosphate hydrolases"/>
    <property type="match status" value="1"/>
</dbReference>
<comment type="caution">
    <text evidence="11">The sequence shown here is derived from an EMBL/GenBank/DDBJ whole genome shotgun (WGS) entry which is preliminary data.</text>
</comment>
<evidence type="ECO:0000256" key="6">
    <source>
        <dbReference type="ARBA" id="ARBA00023125"/>
    </source>
</evidence>
<dbReference type="PANTHER" id="PTHR22942">
    <property type="entry name" value="RECA/RAD51/RADA DNA STRAND-PAIRING FAMILY MEMBER"/>
    <property type="match status" value="1"/>
</dbReference>
<dbReference type="EMBL" id="LNGF01000060">
    <property type="protein sequence ID" value="KYC46569.1"/>
    <property type="molecule type" value="Genomic_DNA"/>
</dbReference>